<reference evidence="1 2" key="1">
    <citation type="submission" date="2015-03" db="EMBL/GenBank/DDBJ databases">
        <authorList>
            <person name="Krishnan R."/>
            <person name="Midha S."/>
            <person name="Patil P.B."/>
            <person name="Rameshkumar N."/>
        </authorList>
    </citation>
    <scope>NUCLEOTIDE SEQUENCE [LARGE SCALE GENOMIC DNA]</scope>
    <source>
        <strain evidence="1 2">L1E11</strain>
    </source>
</reference>
<proteinExistence type="predicted"/>
<name>A0ABX5LRA6_9GAMM</name>
<organism evidence="1 2">
    <name type="scientific">Pokkaliibacter plantistimulans</name>
    <dbReference type="NCBI Taxonomy" id="1635171"/>
    <lineage>
        <taxon>Bacteria</taxon>
        <taxon>Pseudomonadati</taxon>
        <taxon>Pseudomonadota</taxon>
        <taxon>Gammaproteobacteria</taxon>
        <taxon>Oceanospirillales</taxon>
        <taxon>Balneatrichaceae</taxon>
        <taxon>Pokkaliibacter</taxon>
    </lineage>
</organism>
<accession>A0ABX5LRA6</accession>
<gene>
    <name evidence="1" type="ORF">WH50_23825</name>
</gene>
<dbReference type="EMBL" id="LAPT01000140">
    <property type="protein sequence ID" value="PXF28906.1"/>
    <property type="molecule type" value="Genomic_DNA"/>
</dbReference>
<evidence type="ECO:0000313" key="2">
    <source>
        <dbReference type="Proteomes" id="UP000248090"/>
    </source>
</evidence>
<comment type="caution">
    <text evidence="1">The sequence shown here is derived from an EMBL/GenBank/DDBJ whole genome shotgun (WGS) entry which is preliminary data.</text>
</comment>
<keyword evidence="2" id="KW-1185">Reference proteome</keyword>
<dbReference type="Proteomes" id="UP000248090">
    <property type="component" value="Unassembled WGS sequence"/>
</dbReference>
<evidence type="ECO:0000313" key="1">
    <source>
        <dbReference type="EMBL" id="PXF28906.1"/>
    </source>
</evidence>
<protein>
    <submittedName>
        <fullName evidence="1">Uncharacterized protein</fullName>
    </submittedName>
</protein>
<sequence>MHRIYTFILASTFCLNAEAFEQNVTCLNDISVKVFSKDKTRTFSFFETFNLSNEKTIVAGTLKVTNPSETPKKFSTKMLEAKFNDAESSRSYVKGVGSYVLDFEGGQEIAPNSTQEINVVWYPNLKAGIKLNSAVFTCS</sequence>